<dbReference type="Proteomes" id="UP001549251">
    <property type="component" value="Unassembled WGS sequence"/>
</dbReference>
<accession>A0ABV2Q038</accession>
<keyword evidence="2" id="KW-1185">Reference proteome</keyword>
<evidence type="ECO:0000313" key="1">
    <source>
        <dbReference type="EMBL" id="MET4570649.1"/>
    </source>
</evidence>
<comment type="caution">
    <text evidence="1">The sequence shown here is derived from an EMBL/GenBank/DDBJ whole genome shotgun (WGS) entry which is preliminary data.</text>
</comment>
<name>A0ABV2Q038_9GAMM</name>
<reference evidence="1 2" key="1">
    <citation type="submission" date="2024-06" db="EMBL/GenBank/DDBJ databases">
        <title>Sorghum-associated microbial communities from plants grown in Nebraska, USA.</title>
        <authorList>
            <person name="Schachtman D."/>
        </authorList>
    </citation>
    <scope>NUCLEOTIDE SEQUENCE [LARGE SCALE GENOMIC DNA]</scope>
    <source>
        <strain evidence="1 2">1757</strain>
    </source>
</reference>
<proteinExistence type="predicted"/>
<evidence type="ECO:0000313" key="2">
    <source>
        <dbReference type="Proteomes" id="UP001549251"/>
    </source>
</evidence>
<dbReference type="EMBL" id="JBEPSD010000003">
    <property type="protein sequence ID" value="MET4570649.1"/>
    <property type="molecule type" value="Genomic_DNA"/>
</dbReference>
<protein>
    <recommendedName>
        <fullName evidence="3">4-vinyl reductase 4VR domain-containing protein</fullName>
    </recommendedName>
</protein>
<dbReference type="RefSeq" id="WP_354552018.1">
    <property type="nucleotide sequence ID" value="NZ_JBEPSD010000003.1"/>
</dbReference>
<sequence length="320" mass="34140">MIELEIQGLSENREGLLIEVGRLVMASGFNLQRQRLLPDHYGILLTMVVRGPSRKKRMLEAALDACDRFISVKVFPFVEGEPKPHFAASRKRVGPAAVVPPAAAVASPASGSVAAPVLEDRTRGVESAAAAAPEPPREPSAEPEFEFILPTPRAPAPAPAPVVTTSFVERVPLAPDEAAVEKALRELEYDYPQIVPQLLALAHSVAEAARESSLALAGRRTGAWVFESEYALDDGLDLREAIEHIGAPALRALVEVDQQGGQLHIHDSPLCAEDGRSGCSFFSGFLEGLLGPAIAPGRLSIFPVCCRSYGADECVLAISD</sequence>
<gene>
    <name evidence="1" type="ORF">ABIE04_003028</name>
</gene>
<evidence type="ECO:0008006" key="3">
    <source>
        <dbReference type="Google" id="ProtNLM"/>
    </source>
</evidence>
<organism evidence="1 2">
    <name type="scientific">Rhodanobacter soli</name>
    <dbReference type="NCBI Taxonomy" id="590609"/>
    <lineage>
        <taxon>Bacteria</taxon>
        <taxon>Pseudomonadati</taxon>
        <taxon>Pseudomonadota</taxon>
        <taxon>Gammaproteobacteria</taxon>
        <taxon>Lysobacterales</taxon>
        <taxon>Rhodanobacteraceae</taxon>
        <taxon>Rhodanobacter</taxon>
    </lineage>
</organism>